<evidence type="ECO:0000313" key="2">
    <source>
        <dbReference type="Proteomes" id="UP000064920"/>
    </source>
</evidence>
<sequence>MASALLPDESPTMVRRKSDRLFAGAMPQISIIEYRLMLVV</sequence>
<reference evidence="1 2" key="1">
    <citation type="submission" date="2015-05" db="EMBL/GenBank/DDBJ databases">
        <authorList>
            <person name="Wang D.B."/>
            <person name="Wang M."/>
        </authorList>
    </citation>
    <scope>NUCLEOTIDE SEQUENCE [LARGE SCALE GENOMIC DNA]</scope>
    <source>
        <strain evidence="1 2">IMCC 12053</strain>
    </source>
</reference>
<gene>
    <name evidence="1" type="ORF">IMCC12053_1886</name>
</gene>
<dbReference type="EMBL" id="CP012023">
    <property type="protein sequence ID" value="ALI55833.1"/>
    <property type="molecule type" value="Genomic_DNA"/>
</dbReference>
<name>A0A0P0ABY6_9RHOB</name>
<organism evidence="1 2">
    <name type="scientific">Celeribacter marinus</name>
    <dbReference type="NCBI Taxonomy" id="1397108"/>
    <lineage>
        <taxon>Bacteria</taxon>
        <taxon>Pseudomonadati</taxon>
        <taxon>Pseudomonadota</taxon>
        <taxon>Alphaproteobacteria</taxon>
        <taxon>Rhodobacterales</taxon>
        <taxon>Roseobacteraceae</taxon>
        <taxon>Celeribacter</taxon>
    </lineage>
</organism>
<accession>A0A0P0ABY6</accession>
<protein>
    <submittedName>
        <fullName evidence="1">Uncharacterized protein</fullName>
    </submittedName>
</protein>
<evidence type="ECO:0000313" key="1">
    <source>
        <dbReference type="EMBL" id="ALI55833.1"/>
    </source>
</evidence>
<dbReference type="KEGG" id="cmar:IMCC12053_1886"/>
<dbReference type="Proteomes" id="UP000064920">
    <property type="component" value="Chromosome"/>
</dbReference>
<dbReference type="STRING" id="1397108.IMCC12053_1886"/>
<keyword evidence="2" id="KW-1185">Reference proteome</keyword>
<dbReference type="AlphaFoldDB" id="A0A0P0ABY6"/>
<dbReference type="PATRIC" id="fig|1397108.4.peg.1928"/>
<proteinExistence type="predicted"/>